<evidence type="ECO:0000256" key="4">
    <source>
        <dbReference type="ARBA" id="ARBA00022840"/>
    </source>
</evidence>
<comment type="caution">
    <text evidence="10">The sequence shown here is derived from an EMBL/GenBank/DDBJ whole genome shotgun (WGS) entry which is preliminary data.</text>
</comment>
<comment type="similarity">
    <text evidence="6">Belongs to the NAD synthetase family.</text>
</comment>
<dbReference type="Proteomes" id="UP000252249">
    <property type="component" value="Unassembled WGS sequence"/>
</dbReference>
<organism evidence="10 11">
    <name type="scientific">Oceanihabitans sediminis</name>
    <dbReference type="NCBI Taxonomy" id="1812012"/>
    <lineage>
        <taxon>Bacteria</taxon>
        <taxon>Pseudomonadati</taxon>
        <taxon>Bacteroidota</taxon>
        <taxon>Flavobacteriia</taxon>
        <taxon>Flavobacteriales</taxon>
        <taxon>Flavobacteriaceae</taxon>
        <taxon>Oceanihabitans</taxon>
    </lineage>
</organism>
<dbReference type="Gene3D" id="3.40.50.620">
    <property type="entry name" value="HUPs"/>
    <property type="match status" value="1"/>
</dbReference>
<protein>
    <recommendedName>
        <fullName evidence="7">NH(3)-dependent NAD(+) synthetase</fullName>
        <ecNumber evidence="7">6.3.1.5</ecNumber>
    </recommendedName>
</protein>
<keyword evidence="3 6" id="KW-0547">Nucleotide-binding</keyword>
<reference evidence="10 11" key="1">
    <citation type="submission" date="2018-07" db="EMBL/GenBank/DDBJ databases">
        <title>Oceanihabitans testaceum sp. nov., isolated from marine sediment.</title>
        <authorList>
            <person name="Li C.-M."/>
        </authorList>
    </citation>
    <scope>NUCLEOTIDE SEQUENCE [LARGE SCALE GENOMIC DNA]</scope>
    <source>
        <strain evidence="10 11">S9-10</strain>
    </source>
</reference>
<feature type="coiled-coil region" evidence="8">
    <location>
        <begin position="57"/>
        <end position="84"/>
    </location>
</feature>
<dbReference type="GO" id="GO:0005524">
    <property type="term" value="F:ATP binding"/>
    <property type="evidence" value="ECO:0007669"/>
    <property type="project" value="UniProtKB-KW"/>
</dbReference>
<dbReference type="GO" id="GO:0004359">
    <property type="term" value="F:glutaminase activity"/>
    <property type="evidence" value="ECO:0007669"/>
    <property type="project" value="InterPro"/>
</dbReference>
<dbReference type="InterPro" id="IPR003694">
    <property type="entry name" value="NAD_synthase"/>
</dbReference>
<evidence type="ECO:0000313" key="11">
    <source>
        <dbReference type="Proteomes" id="UP000252249"/>
    </source>
</evidence>
<dbReference type="CDD" id="cd00553">
    <property type="entry name" value="NAD_synthase"/>
    <property type="match status" value="1"/>
</dbReference>
<dbReference type="Pfam" id="PF02540">
    <property type="entry name" value="NAD_synthase"/>
    <property type="match status" value="1"/>
</dbReference>
<gene>
    <name evidence="10" type="primary">nadE</name>
    <name evidence="10" type="ORF">DU428_00790</name>
</gene>
<dbReference type="GO" id="GO:0008795">
    <property type="term" value="F:NAD+ synthase activity"/>
    <property type="evidence" value="ECO:0007669"/>
    <property type="project" value="UniProtKB-EC"/>
</dbReference>
<dbReference type="EMBL" id="QPIG01000001">
    <property type="protein sequence ID" value="RCU57960.1"/>
    <property type="molecule type" value="Genomic_DNA"/>
</dbReference>
<evidence type="ECO:0000313" key="10">
    <source>
        <dbReference type="EMBL" id="RCU57960.1"/>
    </source>
</evidence>
<evidence type="ECO:0000256" key="1">
    <source>
        <dbReference type="ARBA" id="ARBA00004790"/>
    </source>
</evidence>
<name>A0A368P6N7_9FLAO</name>
<keyword evidence="2 6" id="KW-0436">Ligase</keyword>
<dbReference type="OrthoDB" id="9803818at2"/>
<evidence type="ECO:0000256" key="7">
    <source>
        <dbReference type="RuleBase" id="RU003812"/>
    </source>
</evidence>
<evidence type="ECO:0000259" key="9">
    <source>
        <dbReference type="Pfam" id="PF02540"/>
    </source>
</evidence>
<comment type="catalytic activity">
    <reaction evidence="7">
        <text>deamido-NAD(+) + NH4(+) + ATP = AMP + diphosphate + NAD(+) + H(+)</text>
        <dbReference type="Rhea" id="RHEA:21188"/>
        <dbReference type="ChEBI" id="CHEBI:15378"/>
        <dbReference type="ChEBI" id="CHEBI:28938"/>
        <dbReference type="ChEBI" id="CHEBI:30616"/>
        <dbReference type="ChEBI" id="CHEBI:33019"/>
        <dbReference type="ChEBI" id="CHEBI:57540"/>
        <dbReference type="ChEBI" id="CHEBI:58437"/>
        <dbReference type="ChEBI" id="CHEBI:456215"/>
        <dbReference type="EC" id="6.3.1.5"/>
    </reaction>
</comment>
<comment type="pathway">
    <text evidence="1">Cofactor biosynthesis; NAD(+) biosynthesis.</text>
</comment>
<dbReference type="RefSeq" id="WP_072348564.1">
    <property type="nucleotide sequence ID" value="NZ_JAWVXR010000001.1"/>
</dbReference>
<dbReference type="NCBIfam" id="TIGR00552">
    <property type="entry name" value="nadE"/>
    <property type="match status" value="1"/>
</dbReference>
<dbReference type="SUPFAM" id="SSF52402">
    <property type="entry name" value="Adenine nucleotide alpha hydrolases-like"/>
    <property type="match status" value="1"/>
</dbReference>
<evidence type="ECO:0000256" key="8">
    <source>
        <dbReference type="SAM" id="Coils"/>
    </source>
</evidence>
<sequence length="262" mass="29346">MQTEKVTQHIINWLKNYALNARVNGFVVGVSGGVDSAVVSTLCAETGLEVLCLEMPIHQAASHVNRAQEHISQLKKRYKNVRDAKTDLTPVFEEFKTEVSLEGEQAIVDMALANTRARLRMTTLYYYAGLHKLLVAGTGNKVEDFGVGFYTKYGDGGVDLSPIADLMKSEVYKIGEYLKVPGSILKAAPTDGLFGDDRSDEDQIGASYPELEWAMQVYNEGKTEEDFTGRKQEVFKIYKRYNRANKHKMIPIPICEIPKNLK</sequence>
<keyword evidence="8" id="KW-0175">Coiled coil</keyword>
<proteinExistence type="inferred from homology"/>
<dbReference type="PANTHER" id="PTHR23090">
    <property type="entry name" value="NH 3 /GLUTAMINE-DEPENDENT NAD + SYNTHETASE"/>
    <property type="match status" value="1"/>
</dbReference>
<dbReference type="GO" id="GO:0009435">
    <property type="term" value="P:NAD+ biosynthetic process"/>
    <property type="evidence" value="ECO:0007669"/>
    <property type="project" value="UniProtKB-UniPathway"/>
</dbReference>
<dbReference type="AlphaFoldDB" id="A0A368P6N7"/>
<dbReference type="InterPro" id="IPR022310">
    <property type="entry name" value="NAD/GMP_synthase"/>
</dbReference>
<evidence type="ECO:0000256" key="3">
    <source>
        <dbReference type="ARBA" id="ARBA00022741"/>
    </source>
</evidence>
<dbReference type="InterPro" id="IPR014729">
    <property type="entry name" value="Rossmann-like_a/b/a_fold"/>
</dbReference>
<accession>A0A368P6N7</accession>
<keyword evidence="11" id="KW-1185">Reference proteome</keyword>
<evidence type="ECO:0000256" key="2">
    <source>
        <dbReference type="ARBA" id="ARBA00022598"/>
    </source>
</evidence>
<dbReference type="UniPathway" id="UPA00253"/>
<dbReference type="PANTHER" id="PTHR23090:SF9">
    <property type="entry name" value="GLUTAMINE-DEPENDENT NAD(+) SYNTHETASE"/>
    <property type="match status" value="1"/>
</dbReference>
<dbReference type="EC" id="6.3.1.5" evidence="7"/>
<dbReference type="GO" id="GO:0003952">
    <property type="term" value="F:NAD+ synthase (glutamine-hydrolyzing) activity"/>
    <property type="evidence" value="ECO:0007669"/>
    <property type="project" value="InterPro"/>
</dbReference>
<keyword evidence="5 6" id="KW-0520">NAD</keyword>
<feature type="domain" description="NAD/GMP synthase" evidence="9">
    <location>
        <begin position="7"/>
        <end position="248"/>
    </location>
</feature>
<evidence type="ECO:0000256" key="5">
    <source>
        <dbReference type="ARBA" id="ARBA00023027"/>
    </source>
</evidence>
<evidence type="ECO:0000256" key="6">
    <source>
        <dbReference type="RuleBase" id="RU003811"/>
    </source>
</evidence>
<dbReference type="GO" id="GO:0005737">
    <property type="term" value="C:cytoplasm"/>
    <property type="evidence" value="ECO:0007669"/>
    <property type="project" value="InterPro"/>
</dbReference>
<keyword evidence="4 6" id="KW-0067">ATP-binding</keyword>